<organism evidence="2 3">
    <name type="scientific">Arabis nemorensis</name>
    <dbReference type="NCBI Taxonomy" id="586526"/>
    <lineage>
        <taxon>Eukaryota</taxon>
        <taxon>Viridiplantae</taxon>
        <taxon>Streptophyta</taxon>
        <taxon>Embryophyta</taxon>
        <taxon>Tracheophyta</taxon>
        <taxon>Spermatophyta</taxon>
        <taxon>Magnoliopsida</taxon>
        <taxon>eudicotyledons</taxon>
        <taxon>Gunneridae</taxon>
        <taxon>Pentapetalae</taxon>
        <taxon>rosids</taxon>
        <taxon>malvids</taxon>
        <taxon>Brassicales</taxon>
        <taxon>Brassicaceae</taxon>
        <taxon>Arabideae</taxon>
        <taxon>Arabis</taxon>
    </lineage>
</organism>
<evidence type="ECO:0000313" key="2">
    <source>
        <dbReference type="EMBL" id="VVA92429.1"/>
    </source>
</evidence>
<feature type="region of interest" description="Disordered" evidence="1">
    <location>
        <begin position="1"/>
        <end position="136"/>
    </location>
</feature>
<feature type="compositionally biased region" description="Acidic residues" evidence="1">
    <location>
        <begin position="81"/>
        <end position="91"/>
    </location>
</feature>
<reference evidence="2" key="1">
    <citation type="submission" date="2019-07" db="EMBL/GenBank/DDBJ databases">
        <authorList>
            <person name="Dittberner H."/>
        </authorList>
    </citation>
    <scope>NUCLEOTIDE SEQUENCE [LARGE SCALE GENOMIC DNA]</scope>
</reference>
<dbReference type="EMBL" id="CABITT030000001">
    <property type="protein sequence ID" value="VVA92429.1"/>
    <property type="molecule type" value="Genomic_DNA"/>
</dbReference>
<dbReference type="AlphaFoldDB" id="A0A565AUW4"/>
<feature type="compositionally biased region" description="Basic and acidic residues" evidence="1">
    <location>
        <begin position="92"/>
        <end position="136"/>
    </location>
</feature>
<sequence length="157" mass="18524">MEYSKEELPYQPDEDQWSQGEESLAFSDEEVDYESPPWPGDCYPSSDFEEERNVEGFDFEFEDKPEPPDLSRDIASYQEWYIEETDQESEDGDSRIGEDSSQSDHEDEQHENNSRIREAESQFSHEEEGYGCEQHYEDFTHKGEFTHEDESESKLCS</sequence>
<comment type="caution">
    <text evidence="2">The sequence shown here is derived from an EMBL/GenBank/DDBJ whole genome shotgun (WGS) entry which is preliminary data.</text>
</comment>
<feature type="compositionally biased region" description="Basic and acidic residues" evidence="1">
    <location>
        <begin position="62"/>
        <end position="72"/>
    </location>
</feature>
<keyword evidence="3" id="KW-1185">Reference proteome</keyword>
<protein>
    <submittedName>
        <fullName evidence="2">Uncharacterized protein</fullName>
    </submittedName>
</protein>
<proteinExistence type="predicted"/>
<gene>
    <name evidence="2" type="ORF">ANE_LOCUS2874</name>
</gene>
<accession>A0A565AUW4</accession>
<evidence type="ECO:0000256" key="1">
    <source>
        <dbReference type="SAM" id="MobiDB-lite"/>
    </source>
</evidence>
<name>A0A565AUW4_9BRAS</name>
<evidence type="ECO:0000313" key="3">
    <source>
        <dbReference type="Proteomes" id="UP000489600"/>
    </source>
</evidence>
<dbReference type="Proteomes" id="UP000489600">
    <property type="component" value="Unassembled WGS sequence"/>
</dbReference>
<feature type="compositionally biased region" description="Acidic residues" evidence="1">
    <location>
        <begin position="47"/>
        <end position="61"/>
    </location>
</feature>